<dbReference type="InterPro" id="IPR001667">
    <property type="entry name" value="DDH_dom"/>
</dbReference>
<dbReference type="Proteomes" id="UP000260005">
    <property type="component" value="Segment"/>
</dbReference>
<name>A0A249XXY0_9CAUD</name>
<dbReference type="Pfam" id="PF17768">
    <property type="entry name" value="RecJ_OB"/>
    <property type="match status" value="1"/>
</dbReference>
<dbReference type="Pfam" id="PF01368">
    <property type="entry name" value="DHH"/>
    <property type="match status" value="1"/>
</dbReference>
<organism evidence="7 8">
    <name type="scientific">Enterococcus phage EF1</name>
    <dbReference type="NCBI Taxonomy" id="2025813"/>
    <lineage>
        <taxon>Viruses</taxon>
        <taxon>Duplodnaviria</taxon>
        <taxon>Heunggongvirae</taxon>
        <taxon>Uroviricota</taxon>
        <taxon>Caudoviricetes</taxon>
    </lineage>
</organism>
<evidence type="ECO:0000256" key="1">
    <source>
        <dbReference type="ARBA" id="ARBA00005915"/>
    </source>
</evidence>
<sequence>MRTQLIGKNDDNIINIFINRGINPDKIFRLNDSALHDPLLIKNLKEVAEIIHDKIVNSKDKILLIQDPDADGYTSTAIIYNYLKDCYKEEITNRIIIIFQENKEHGIPVKTVEDIMGEHEVDLIIAPDCSSNEYDVHKYILEKLNIPIVILDHHDAPKFSEYATMVNISLDDYPNKKLSGAGVCLKFAALYDKMYGFDHSEKYYDLAAIGIVGDMIEINTLETIYIVQQGMRNIHNTFLKALYKAKSFNLGGQVTPIGLSFSIVPMINAVTRVGTMDEKKEVTKAMVSDKPYDVPSTKRGAKEGDTEVFHEAVVRKMNNIKARQDRLRDNAFNSLETQIEENKLTDNQILILDTKNEFPKTFTGLIANQFVSKYKKPTLVGTYFEKDGKTFFGGSARGDDKSDLPELKRFEQESGLFEFAEGHEGAHGFAFAADKKDEIVEYFNKQLSEIVFEPIYSVDFDISWQQMSKENLTEITRYATFWGKGLEEPTFVLRDVPVKKDDIVVGGEFDNHKITFSAGGLEFIKFKGVSTETAQKLMKNQQSKIDVVGTIKMSTFRGRTFLQMFVADLELKSAQKYIF</sequence>
<evidence type="ECO:0000259" key="6">
    <source>
        <dbReference type="Pfam" id="PF17768"/>
    </source>
</evidence>
<protein>
    <submittedName>
        <fullName evidence="7">Uncharacterized protein</fullName>
    </submittedName>
</protein>
<dbReference type="PANTHER" id="PTHR30255:SF2">
    <property type="entry name" value="SINGLE-STRANDED-DNA-SPECIFIC EXONUCLEASE RECJ"/>
    <property type="match status" value="1"/>
</dbReference>
<dbReference type="InterPro" id="IPR038763">
    <property type="entry name" value="DHH_sf"/>
</dbReference>
<keyword evidence="4" id="KW-0269">Exonuclease</keyword>
<evidence type="ECO:0000256" key="2">
    <source>
        <dbReference type="ARBA" id="ARBA00022722"/>
    </source>
</evidence>
<keyword evidence="2" id="KW-0540">Nuclease</keyword>
<evidence type="ECO:0000313" key="7">
    <source>
        <dbReference type="EMBL" id="ASZ76834.1"/>
    </source>
</evidence>
<evidence type="ECO:0000313" key="8">
    <source>
        <dbReference type="Proteomes" id="UP000260005"/>
    </source>
</evidence>
<keyword evidence="8" id="KW-1185">Reference proteome</keyword>
<feature type="domain" description="DDH" evidence="5">
    <location>
        <begin position="62"/>
        <end position="211"/>
    </location>
</feature>
<dbReference type="GO" id="GO:0004527">
    <property type="term" value="F:exonuclease activity"/>
    <property type="evidence" value="ECO:0007669"/>
    <property type="project" value="UniProtKB-KW"/>
</dbReference>
<dbReference type="Gene3D" id="3.90.1640.30">
    <property type="match status" value="1"/>
</dbReference>
<dbReference type="Gene3D" id="3.10.310.30">
    <property type="match status" value="1"/>
</dbReference>
<proteinExistence type="inferred from homology"/>
<dbReference type="SUPFAM" id="SSF64182">
    <property type="entry name" value="DHH phosphoesterases"/>
    <property type="match status" value="1"/>
</dbReference>
<dbReference type="InterPro" id="IPR051673">
    <property type="entry name" value="SSDNA_exonuclease_RecJ"/>
</dbReference>
<accession>A0A249XXY0</accession>
<keyword evidence="3" id="KW-0378">Hydrolase</keyword>
<dbReference type="InterPro" id="IPR041122">
    <property type="entry name" value="RecJ_OB"/>
</dbReference>
<comment type="similarity">
    <text evidence="1">Belongs to the RecJ family.</text>
</comment>
<evidence type="ECO:0000256" key="3">
    <source>
        <dbReference type="ARBA" id="ARBA00022801"/>
    </source>
</evidence>
<dbReference type="PANTHER" id="PTHR30255">
    <property type="entry name" value="SINGLE-STRANDED-DNA-SPECIFIC EXONUCLEASE RECJ"/>
    <property type="match status" value="1"/>
</dbReference>
<reference evidence="7 8" key="1">
    <citation type="submission" date="2017-04" db="EMBL/GenBank/DDBJ databases">
        <title>Complete Genome Sequence of Lytic Bacteriophage EF1 Infecting Enterococcus faecalis Isolates.</title>
        <authorList>
            <person name="Kim D."/>
            <person name="Kim Y.J."/>
            <person name="Han B.K."/>
            <person name="Kim H."/>
        </authorList>
    </citation>
    <scope>NUCLEOTIDE SEQUENCE [LARGE SCALE GENOMIC DNA]</scope>
</reference>
<dbReference type="EMBL" id="MF001358">
    <property type="protein sequence ID" value="ASZ76834.1"/>
    <property type="molecule type" value="Genomic_DNA"/>
</dbReference>
<feature type="domain" description="RecJ OB" evidence="6">
    <location>
        <begin position="458"/>
        <end position="568"/>
    </location>
</feature>
<evidence type="ECO:0000259" key="5">
    <source>
        <dbReference type="Pfam" id="PF01368"/>
    </source>
</evidence>
<evidence type="ECO:0000256" key="4">
    <source>
        <dbReference type="ARBA" id="ARBA00022839"/>
    </source>
</evidence>